<evidence type="ECO:0000256" key="1">
    <source>
        <dbReference type="ARBA" id="ARBA00023125"/>
    </source>
</evidence>
<dbReference type="Pfam" id="PF00440">
    <property type="entry name" value="TetR_N"/>
    <property type="match status" value="1"/>
</dbReference>
<dbReference type="PANTHER" id="PTHR43479:SF11">
    <property type="entry name" value="ACREF_ENVCD OPERON REPRESSOR-RELATED"/>
    <property type="match status" value="1"/>
</dbReference>
<accession>E3JCS1</accession>
<dbReference type="Proteomes" id="UP000002484">
    <property type="component" value="Chromosome"/>
</dbReference>
<dbReference type="InParanoid" id="E3JCS1"/>
<protein>
    <submittedName>
        <fullName evidence="5">Regulatory protein TetR</fullName>
    </submittedName>
</protein>
<dbReference type="EMBL" id="CP002299">
    <property type="protein sequence ID" value="ADP79911.1"/>
    <property type="molecule type" value="Genomic_DNA"/>
</dbReference>
<keyword evidence="6" id="KW-1185">Reference proteome</keyword>
<dbReference type="SUPFAM" id="SSF46689">
    <property type="entry name" value="Homeodomain-like"/>
    <property type="match status" value="1"/>
</dbReference>
<feature type="region of interest" description="Disordered" evidence="3">
    <location>
        <begin position="1"/>
        <end position="20"/>
    </location>
</feature>
<dbReference type="Gene3D" id="1.10.357.10">
    <property type="entry name" value="Tetracycline Repressor, domain 2"/>
    <property type="match status" value="1"/>
</dbReference>
<dbReference type="PROSITE" id="PS50977">
    <property type="entry name" value="HTH_TETR_2"/>
    <property type="match status" value="1"/>
</dbReference>
<dbReference type="GO" id="GO:0003677">
    <property type="term" value="F:DNA binding"/>
    <property type="evidence" value="ECO:0007669"/>
    <property type="project" value="UniProtKB-UniRule"/>
</dbReference>
<evidence type="ECO:0000256" key="2">
    <source>
        <dbReference type="PROSITE-ProRule" id="PRU00335"/>
    </source>
</evidence>
<sequence length="221" mass="23971">MISAMEPGRTRTPPRQRATLVNTRSRETRQALTRAALRLWSEGDFDEAYQASTAADIAQAAGVSKGTFYFHFANKEAILLEMSSATIQAMIDQVEAGAARGLPLRALSEQVMASMARRIVRAPRAAALRAGGLGFAVRGDEGNLASPRLSVAFDALLRYGKEHGDLNAELDVEEGAAMMTAVTMEAIIRWGAGDHSASWLSRTLRDRVEVILHGISHKHDV</sequence>
<gene>
    <name evidence="5" type="ordered locus">FraEuI1c_1858</name>
</gene>
<dbReference type="KEGG" id="fri:FraEuI1c_1858"/>
<feature type="domain" description="HTH tetR-type" evidence="4">
    <location>
        <begin position="26"/>
        <end position="90"/>
    </location>
</feature>
<dbReference type="HOGENOM" id="CLU_1249113_0_0_11"/>
<evidence type="ECO:0000256" key="3">
    <source>
        <dbReference type="SAM" id="MobiDB-lite"/>
    </source>
</evidence>
<feature type="DNA-binding region" description="H-T-H motif" evidence="2">
    <location>
        <begin position="53"/>
        <end position="72"/>
    </location>
</feature>
<evidence type="ECO:0000313" key="5">
    <source>
        <dbReference type="EMBL" id="ADP79911.1"/>
    </source>
</evidence>
<dbReference type="AlphaFoldDB" id="E3JCS1"/>
<dbReference type="InterPro" id="IPR001647">
    <property type="entry name" value="HTH_TetR"/>
</dbReference>
<keyword evidence="1 2" id="KW-0238">DNA-binding</keyword>
<dbReference type="InterPro" id="IPR050624">
    <property type="entry name" value="HTH-type_Tx_Regulator"/>
</dbReference>
<dbReference type="eggNOG" id="COG1309">
    <property type="taxonomic scope" value="Bacteria"/>
</dbReference>
<organism evidence="5 6">
    <name type="scientific">Pseudofrankia inefficax (strain DSM 45817 / CECT 9037 / DDB 130130 / EuI1c)</name>
    <name type="common">Frankia inefficax</name>
    <dbReference type="NCBI Taxonomy" id="298654"/>
    <lineage>
        <taxon>Bacteria</taxon>
        <taxon>Bacillati</taxon>
        <taxon>Actinomycetota</taxon>
        <taxon>Actinomycetes</taxon>
        <taxon>Frankiales</taxon>
        <taxon>Frankiaceae</taxon>
        <taxon>Pseudofrankia</taxon>
    </lineage>
</organism>
<dbReference type="OrthoDB" id="4551013at2"/>
<dbReference type="InterPro" id="IPR009057">
    <property type="entry name" value="Homeodomain-like_sf"/>
</dbReference>
<dbReference type="PANTHER" id="PTHR43479">
    <property type="entry name" value="ACREF/ENVCD OPERON REPRESSOR-RELATED"/>
    <property type="match status" value="1"/>
</dbReference>
<name>E3JCS1_PSEI1</name>
<proteinExistence type="predicted"/>
<reference evidence="5 6" key="1">
    <citation type="submission" date="2010-10" db="EMBL/GenBank/DDBJ databases">
        <title>Complete sequence of Frankia sp. EuI1c.</title>
        <authorList>
            <consortium name="US DOE Joint Genome Institute"/>
            <person name="Lucas S."/>
            <person name="Copeland A."/>
            <person name="Lapidus A."/>
            <person name="Cheng J.-F."/>
            <person name="Bruce D."/>
            <person name="Goodwin L."/>
            <person name="Pitluck S."/>
            <person name="Chertkov O."/>
            <person name="Detter J.C."/>
            <person name="Han C."/>
            <person name="Tapia R."/>
            <person name="Land M."/>
            <person name="Hauser L."/>
            <person name="Jeffries C."/>
            <person name="Kyrpides N."/>
            <person name="Ivanova N."/>
            <person name="Mikhailova N."/>
            <person name="Beauchemin N."/>
            <person name="Sen A."/>
            <person name="Sur S.A."/>
            <person name="Gtari M."/>
            <person name="Wall L."/>
            <person name="Tisa L."/>
            <person name="Woyke T."/>
        </authorList>
    </citation>
    <scope>NUCLEOTIDE SEQUENCE [LARGE SCALE GENOMIC DNA]</scope>
    <source>
        <strain evidence="6">DSM 45817 / CECT 9037 / EuI1c</strain>
    </source>
</reference>
<evidence type="ECO:0000313" key="6">
    <source>
        <dbReference type="Proteomes" id="UP000002484"/>
    </source>
</evidence>
<evidence type="ECO:0000259" key="4">
    <source>
        <dbReference type="PROSITE" id="PS50977"/>
    </source>
</evidence>